<organism evidence="1">
    <name type="scientific">CrAss-like virus sp. ctYsL76</name>
    <dbReference type="NCBI Taxonomy" id="2826826"/>
    <lineage>
        <taxon>Viruses</taxon>
        <taxon>Duplodnaviria</taxon>
        <taxon>Heunggongvirae</taxon>
        <taxon>Uroviricota</taxon>
        <taxon>Caudoviricetes</taxon>
        <taxon>Crassvirales</taxon>
    </lineage>
</organism>
<dbReference type="EMBL" id="BK015689">
    <property type="protein sequence ID" value="DAE20173.1"/>
    <property type="molecule type" value="Genomic_DNA"/>
</dbReference>
<name>A0A8S5QN54_9CAUD</name>
<evidence type="ECO:0000313" key="1">
    <source>
        <dbReference type="EMBL" id="DAE20173.1"/>
    </source>
</evidence>
<protein>
    <submittedName>
        <fullName evidence="1">Uncharacterized protein</fullName>
    </submittedName>
</protein>
<sequence length="97" mass="10797">MMVGNVYAHPNKNNESPNAKNYLQHSLAARWIAQVKRMVIYGATYHSYAQGLKYGVPERVKMAVIDDIKANVQNISGMSDNIDSMDGSGYTSPFLSR</sequence>
<accession>A0A8S5QN54</accession>
<proteinExistence type="predicted"/>
<reference evidence="1" key="1">
    <citation type="journal article" date="2021" name="Proc. Natl. Acad. Sci. U.S.A.">
        <title>A Catalog of Tens of Thousands of Viruses from Human Metagenomes Reveals Hidden Associations with Chronic Diseases.</title>
        <authorList>
            <person name="Tisza M.J."/>
            <person name="Buck C.B."/>
        </authorList>
    </citation>
    <scope>NUCLEOTIDE SEQUENCE</scope>
    <source>
        <strain evidence="1">CtYsL76</strain>
    </source>
</reference>